<organism evidence="1 2">
    <name type="scientific">Trypanosoma congolense (strain IL3000)</name>
    <dbReference type="NCBI Taxonomy" id="1068625"/>
    <lineage>
        <taxon>Eukaryota</taxon>
        <taxon>Discoba</taxon>
        <taxon>Euglenozoa</taxon>
        <taxon>Kinetoplastea</taxon>
        <taxon>Metakinetoplastina</taxon>
        <taxon>Trypanosomatida</taxon>
        <taxon>Trypanosomatidae</taxon>
        <taxon>Trypanosoma</taxon>
        <taxon>Nannomonas</taxon>
    </lineage>
</organism>
<dbReference type="Proteomes" id="UP000000702">
    <property type="component" value="Unassembled WGS sequence"/>
</dbReference>
<gene>
    <name evidence="1" type="ORF">TCIL3000_0_28030</name>
</gene>
<reference evidence="1 2" key="2">
    <citation type="journal article" date="2012" name="Proc. Natl. Acad. Sci. U.S.A.">
        <title>Antigenic diversity is generated by distinct evolutionary mechanisms in African trypanosome species.</title>
        <authorList>
            <person name="Jackson A.P."/>
            <person name="Berry A."/>
            <person name="Aslett M."/>
            <person name="Allison H.C."/>
            <person name="Burton P."/>
            <person name="Vavrova-Anderson J."/>
            <person name="Brown R."/>
            <person name="Browne H."/>
            <person name="Corton N."/>
            <person name="Hauser H."/>
            <person name="Gamble J."/>
            <person name="Gilderthorp R."/>
            <person name="Marcello L."/>
            <person name="McQuillan J."/>
            <person name="Otto T.D."/>
            <person name="Quail M.A."/>
            <person name="Sanders M.J."/>
            <person name="van Tonder A."/>
            <person name="Ginger M.L."/>
            <person name="Field M.C."/>
            <person name="Barry J.D."/>
            <person name="Hertz-Fowler C."/>
            <person name="Berriman M."/>
        </authorList>
    </citation>
    <scope>NUCLEOTIDE SEQUENCE [LARGE SCALE GENOMIC DNA]</scope>
    <source>
        <strain evidence="1 2">IL3000</strain>
    </source>
</reference>
<keyword evidence="2" id="KW-1185">Reference proteome</keyword>
<evidence type="ECO:0000313" key="1">
    <source>
        <dbReference type="EMBL" id="CCD11863.1"/>
    </source>
</evidence>
<name>F9W3Y5_TRYCI</name>
<comment type="caution">
    <text evidence="1">The sequence shown here is derived from an EMBL/GenBank/DDBJ whole genome shotgun (WGS) entry which is preliminary data.</text>
</comment>
<accession>F9W3Y5</accession>
<protein>
    <submittedName>
        <fullName evidence="1">WGS project CAEQ00000000 data, annotated contig 1127</fullName>
    </submittedName>
</protein>
<proteinExistence type="predicted"/>
<sequence length="359" mass="40095">MLCLTCRKVTFHSRRSALVNCLQVRQVGTANCGGKGHTAGAIAGTSVLERFNMKPEDIEKFLLQRLAHKFVEVSTGASPPRSVTSGEMGSILGKRLDGDITAGTKDDVRFHRRLSTRFTSQCDQEKVNGAMDVSFDTVHRDVRQRLSWAHEALSLLNTSISHCKIDSHKTASVPQRLVVLVLYSHTRHNAAVGFHMKRIRDIVNSMLAERHEDVLGVLNVVVGVRWRDVGPAEQIMGEAPRLTEQDGTERSDILWYPNAGMYTFNALLQCLADVSVCSGSQLQNGTCLRIHRKILIISEGWFHVRTAAQMHSCYNHKHCDVDTHHDTVHIEPMPFVLGSSHSEHELLQFARYTASRALA</sequence>
<dbReference type="VEuPathDB" id="TriTrypDB:TcIL3000_0_28030"/>
<reference evidence="2" key="1">
    <citation type="submission" date="2011-07" db="EMBL/GenBank/DDBJ databases">
        <title>Divergent evolution of antigenic variation in African trypanosomes.</title>
        <authorList>
            <person name="Jackson A.P."/>
            <person name="Berry A."/>
            <person name="Allison H.C."/>
            <person name="Burton P."/>
            <person name="Anderson J."/>
            <person name="Aslett M."/>
            <person name="Brown R."/>
            <person name="Corton N."/>
            <person name="Harris D."/>
            <person name="Hauser H."/>
            <person name="Gamble J."/>
            <person name="Gilderthorp R."/>
            <person name="McQuillan J."/>
            <person name="Quail M.A."/>
            <person name="Sanders M."/>
            <person name="Van Tonder A."/>
            <person name="Ginger M.L."/>
            <person name="Donelson J.E."/>
            <person name="Field M.C."/>
            <person name="Barry J.D."/>
            <person name="Berriman M."/>
            <person name="Hertz-Fowler C."/>
        </authorList>
    </citation>
    <scope>NUCLEOTIDE SEQUENCE [LARGE SCALE GENOMIC DNA]</scope>
    <source>
        <strain evidence="2">IL3000</strain>
    </source>
</reference>
<dbReference type="OMA" id="GWFHVRT"/>
<dbReference type="AlphaFoldDB" id="F9W3Y5"/>
<evidence type="ECO:0000313" key="2">
    <source>
        <dbReference type="Proteomes" id="UP000000702"/>
    </source>
</evidence>
<dbReference type="EMBL" id="CAEQ01000493">
    <property type="protein sequence ID" value="CCD11863.1"/>
    <property type="molecule type" value="Genomic_DNA"/>
</dbReference>